<proteinExistence type="predicted"/>
<reference evidence="3 4" key="2">
    <citation type="submission" date="2024-07" db="EMBL/GenBank/DDBJ databases">
        <authorList>
            <person name="Akdeniz Z."/>
        </authorList>
    </citation>
    <scope>NUCLEOTIDE SEQUENCE [LARGE SCALE GENOMIC DNA]</scope>
</reference>
<name>A0AA86QF30_9EUKA</name>
<dbReference type="AlphaFoldDB" id="A0AA86QF30"/>
<feature type="region of interest" description="Disordered" evidence="1">
    <location>
        <begin position="95"/>
        <end position="118"/>
    </location>
</feature>
<evidence type="ECO:0000313" key="4">
    <source>
        <dbReference type="Proteomes" id="UP001642409"/>
    </source>
</evidence>
<dbReference type="EMBL" id="CATOUU010000841">
    <property type="protein sequence ID" value="CAI9953823.1"/>
    <property type="molecule type" value="Genomic_DNA"/>
</dbReference>
<dbReference type="Proteomes" id="UP001642409">
    <property type="component" value="Unassembled WGS sequence"/>
</dbReference>
<comment type="caution">
    <text evidence="2">The sequence shown here is derived from an EMBL/GenBank/DDBJ whole genome shotgun (WGS) entry which is preliminary data.</text>
</comment>
<dbReference type="EMBL" id="CAXDID020000174">
    <property type="protein sequence ID" value="CAL6048303.1"/>
    <property type="molecule type" value="Genomic_DNA"/>
</dbReference>
<gene>
    <name evidence="2" type="ORF">HINF_LOCUS41468</name>
    <name evidence="3" type="ORF">HINF_LOCUS42627</name>
</gene>
<evidence type="ECO:0000256" key="1">
    <source>
        <dbReference type="SAM" id="MobiDB-lite"/>
    </source>
</evidence>
<protein>
    <submittedName>
        <fullName evidence="2">Uncharacterized protein</fullName>
    </submittedName>
</protein>
<feature type="compositionally biased region" description="Basic residues" evidence="1">
    <location>
        <begin position="1"/>
        <end position="14"/>
    </location>
</feature>
<reference evidence="2" key="1">
    <citation type="submission" date="2023-06" db="EMBL/GenBank/DDBJ databases">
        <authorList>
            <person name="Kurt Z."/>
        </authorList>
    </citation>
    <scope>NUCLEOTIDE SEQUENCE</scope>
</reference>
<feature type="region of interest" description="Disordered" evidence="1">
    <location>
        <begin position="1"/>
        <end position="24"/>
    </location>
</feature>
<keyword evidence="4" id="KW-1185">Reference proteome</keyword>
<evidence type="ECO:0000313" key="3">
    <source>
        <dbReference type="EMBL" id="CAL6048303.1"/>
    </source>
</evidence>
<sequence length="572" mass="67319">MKSRKVSKKGKPLKKRSDSFSEDLDEAEMELAFKEFGFDGLFNTKNDEFNAARVYQEEELDKLPMQMQNGVMTEPKIDDDFEDAEVNELKPEPILNQQQQQQQHQQQQHQQQQQIQQRDIKPLQTSLIPKVIREISIPASNALSISLNMLSETNIQSVIDKFTQHQDQSVQPIIYLIQSLESDSYMVPTISVFILGLMIYFEPVRFNALIRGIINEYIVNDSETALILLSYMCYYSCLNPECFKQILEMKQITLQAVLKVFRICGTRINMKQIQLTFKPKEDPNLTEEQRKMIKETHEQLLEDVTKKQMQENLYTQSFMVVLENTLTELKKQAIMHNKRQQLETYMDQTLEQFMDQHENNQKPTNKIQVEKKTFDILQKYNLEVEFQKFVQLTCKTIDFSEDLCVTQLQMLIENTPKIQNSFNKLVRFYLEYVADQLEFDYFYAKVFKIFQKICDEKFKIVVCTCFWDFFKSIPNQKSGPIVNISLLLSLIDFNKILTKSLLNSEIKETNKKSLMFFDLFCAHLLQSTQHVEQLKHYKNYLKQFKARLADDVWKAKVEGVAGQCTKMLNLIV</sequence>
<accession>A0AA86QF30</accession>
<evidence type="ECO:0000313" key="2">
    <source>
        <dbReference type="EMBL" id="CAI9953823.1"/>
    </source>
</evidence>
<organism evidence="2">
    <name type="scientific">Hexamita inflata</name>
    <dbReference type="NCBI Taxonomy" id="28002"/>
    <lineage>
        <taxon>Eukaryota</taxon>
        <taxon>Metamonada</taxon>
        <taxon>Diplomonadida</taxon>
        <taxon>Hexamitidae</taxon>
        <taxon>Hexamitinae</taxon>
        <taxon>Hexamita</taxon>
    </lineage>
</organism>
<feature type="compositionally biased region" description="Low complexity" evidence="1">
    <location>
        <begin position="97"/>
        <end position="117"/>
    </location>
</feature>